<dbReference type="Gene3D" id="3.20.20.370">
    <property type="entry name" value="Glycoside hydrolase/deacetylase"/>
    <property type="match status" value="1"/>
</dbReference>
<dbReference type="PANTHER" id="PTHR34216">
    <property type="match status" value="1"/>
</dbReference>
<evidence type="ECO:0000256" key="3">
    <source>
        <dbReference type="ARBA" id="ARBA00020071"/>
    </source>
</evidence>
<dbReference type="RefSeq" id="WP_306836069.1">
    <property type="nucleotide sequence ID" value="NZ_JAUSRF010000009.1"/>
</dbReference>
<dbReference type="EMBL" id="JAUSRF010000009">
    <property type="protein sequence ID" value="MDP9838309.1"/>
    <property type="molecule type" value="Genomic_DNA"/>
</dbReference>
<protein>
    <recommendedName>
        <fullName evidence="3">Chitooligosaccharide deacetylase</fullName>
    </recommendedName>
    <alternativeName>
        <fullName evidence="5">Nodulation protein B</fullName>
    </alternativeName>
</protein>
<reference evidence="7 8" key="1">
    <citation type="submission" date="2023-07" db="EMBL/GenBank/DDBJ databases">
        <title>Sorghum-associated microbial communities from plants grown in Nebraska, USA.</title>
        <authorList>
            <person name="Schachtman D."/>
        </authorList>
    </citation>
    <scope>NUCLEOTIDE SEQUENCE [LARGE SCALE GENOMIC DNA]</scope>
    <source>
        <strain evidence="7 8">DS1307</strain>
    </source>
</reference>
<evidence type="ECO:0000256" key="4">
    <source>
        <dbReference type="ARBA" id="ARBA00022729"/>
    </source>
</evidence>
<proteinExistence type="inferred from homology"/>
<keyword evidence="8" id="KW-1185">Reference proteome</keyword>
<comment type="similarity">
    <text evidence="2">Belongs to the polysaccharide deacetylase family.</text>
</comment>
<organism evidence="7 8">
    <name type="scientific">Neorhizobium huautlense</name>
    <dbReference type="NCBI Taxonomy" id="67774"/>
    <lineage>
        <taxon>Bacteria</taxon>
        <taxon>Pseudomonadati</taxon>
        <taxon>Pseudomonadota</taxon>
        <taxon>Alphaproteobacteria</taxon>
        <taxon>Hyphomicrobiales</taxon>
        <taxon>Rhizobiaceae</taxon>
        <taxon>Rhizobium/Agrobacterium group</taxon>
        <taxon>Neorhizobium</taxon>
    </lineage>
</organism>
<evidence type="ECO:0000256" key="1">
    <source>
        <dbReference type="ARBA" id="ARBA00003236"/>
    </source>
</evidence>
<comment type="caution">
    <text evidence="7">The sequence shown here is derived from an EMBL/GenBank/DDBJ whole genome shotgun (WGS) entry which is preliminary data.</text>
</comment>
<evidence type="ECO:0000313" key="8">
    <source>
        <dbReference type="Proteomes" id="UP001241472"/>
    </source>
</evidence>
<dbReference type="InterPro" id="IPR011330">
    <property type="entry name" value="Glyco_hydro/deAcase_b/a-brl"/>
</dbReference>
<dbReference type="Proteomes" id="UP001241472">
    <property type="component" value="Unassembled WGS sequence"/>
</dbReference>
<keyword evidence="4" id="KW-0732">Signal</keyword>
<evidence type="ECO:0000259" key="6">
    <source>
        <dbReference type="PROSITE" id="PS51677"/>
    </source>
</evidence>
<name>A0ABT9PWN9_9HYPH</name>
<evidence type="ECO:0000313" key="7">
    <source>
        <dbReference type="EMBL" id="MDP9838309.1"/>
    </source>
</evidence>
<dbReference type="SUPFAM" id="SSF88713">
    <property type="entry name" value="Glycoside hydrolase/deacetylase"/>
    <property type="match status" value="1"/>
</dbReference>
<dbReference type="PANTHER" id="PTHR34216:SF7">
    <property type="entry name" value="POLY-BETA-1,6-N-ACETYL-D-GLUCOSAMINE N-DEACETYLASE"/>
    <property type="match status" value="1"/>
</dbReference>
<evidence type="ECO:0000256" key="2">
    <source>
        <dbReference type="ARBA" id="ARBA00010973"/>
    </source>
</evidence>
<dbReference type="InterPro" id="IPR051398">
    <property type="entry name" value="Polysacch_Deacetylase"/>
</dbReference>
<dbReference type="PROSITE" id="PS51677">
    <property type="entry name" value="NODB"/>
    <property type="match status" value="1"/>
</dbReference>
<dbReference type="InterPro" id="IPR002509">
    <property type="entry name" value="NODB_dom"/>
</dbReference>
<comment type="function">
    <text evidence="1">Is involved in generating a small heat-stable compound (Nod), an acylated oligomer of N-acetylglucosamine, that stimulates mitosis in various plant protoplasts.</text>
</comment>
<sequence length="375" mass="41135">MTGRFDAVWRRSVKRALILGGLEAAALAARANFWPGARGRGAIFTLHHVRPPEGHPAEPNAHLDITPEFLDRAIRRLKADGYEFLSLCDVATRMKEPHGPGAKPFAAFTLDDGYRDNVEYALPVFERHGVPFTIFVAKGFATRTHGMWWETLAALLNVLPEIRFDFGPNSGPGEISLPLETAPDKLDAFDRFSRFIASGPETEQVAVIDALAARHGIDALKITAQLTMDVEELRALSQNPLASLGAHTVSHRSIAQLDRAEARQEMLACIEWMETAFGTRPKTFAYPYGTANAVSERDKDLARELGFDLAVTTRPGTLNETLRDRMTGLPRISLNGYYQVPRYVSALASGLPFALSAKPRMAGDKELSPAGEVVG</sequence>
<accession>A0ABT9PWN9</accession>
<gene>
    <name evidence="7" type="ORF">J2T09_003076</name>
</gene>
<dbReference type="CDD" id="cd10968">
    <property type="entry name" value="CE4_Mlr8448_like_5s"/>
    <property type="match status" value="1"/>
</dbReference>
<dbReference type="Pfam" id="PF01522">
    <property type="entry name" value="Polysacc_deac_1"/>
    <property type="match status" value="2"/>
</dbReference>
<feature type="domain" description="NodB homology" evidence="6">
    <location>
        <begin position="104"/>
        <end position="375"/>
    </location>
</feature>
<evidence type="ECO:0000256" key="5">
    <source>
        <dbReference type="ARBA" id="ARBA00032976"/>
    </source>
</evidence>